<dbReference type="Pfam" id="PF00994">
    <property type="entry name" value="MoCF_biosynth"/>
    <property type="match status" value="1"/>
</dbReference>
<protein>
    <recommendedName>
        <fullName evidence="11">Molybdopterin molybdenumtransferase</fullName>
        <ecNumber evidence="11">2.10.1.1</ecNumber>
    </recommendedName>
</protein>
<evidence type="ECO:0000256" key="3">
    <source>
        <dbReference type="ARBA" id="ARBA00005046"/>
    </source>
</evidence>
<dbReference type="InterPro" id="IPR005110">
    <property type="entry name" value="MoeA_linker/N"/>
</dbReference>
<evidence type="ECO:0000313" key="14">
    <source>
        <dbReference type="Proteomes" id="UP000607397"/>
    </source>
</evidence>
<dbReference type="InterPro" id="IPR036688">
    <property type="entry name" value="MoeA_C_domain_IV_sf"/>
</dbReference>
<evidence type="ECO:0000256" key="10">
    <source>
        <dbReference type="ARBA" id="ARBA00047317"/>
    </source>
</evidence>
<dbReference type="Proteomes" id="UP000607397">
    <property type="component" value="Unassembled WGS sequence"/>
</dbReference>
<evidence type="ECO:0000256" key="7">
    <source>
        <dbReference type="ARBA" id="ARBA00022723"/>
    </source>
</evidence>
<dbReference type="SUPFAM" id="SSF53218">
    <property type="entry name" value="Molybdenum cofactor biosynthesis proteins"/>
    <property type="match status" value="1"/>
</dbReference>
<comment type="similarity">
    <text evidence="4 11">Belongs to the MoeA family.</text>
</comment>
<dbReference type="GO" id="GO:0046872">
    <property type="term" value="F:metal ion binding"/>
    <property type="evidence" value="ECO:0007669"/>
    <property type="project" value="UniProtKB-UniRule"/>
</dbReference>
<evidence type="ECO:0000256" key="1">
    <source>
        <dbReference type="ARBA" id="ARBA00001946"/>
    </source>
</evidence>
<sequence length="424" mass="45234">MLSVQVAEAKILALSHPLDATLDIERVDLLAAHGRILATDIRGDLDFPYWDNSAMDGYAVRQADLQGCSPQQPVALRVVMEVPAGHLPQQKLQAGEAARIYTGAMLPVGADTVVMQEQAQRQNNQVWFQHCPEPQAFVRHRGAYYQAGNLLLTPGTMIAAPEIAVLASVQCTQIQVYRRLQVALFSTGNELVAPEESIKPGQIVDSNQFALAALVRQAGAQVQRLGIVGDGLAEVKGAIAQAIAQADVVISSGGVSVGDYDYVDQALSELGANIHIRSVAVKPGKPLTVATFAPTSERPHSVLYFGLPGNPVSALASFWRFVQPSLGKLSGRMAPWQPSSILATTEHVLVADGQRETYLWGHLRLQDGHYRFSLAGGSHSSGNLINLAGCNSFAIVPCGCTQISRGAGVQVLPISTNSPGLWSP</sequence>
<keyword evidence="9 11" id="KW-0501">Molybdenum cofactor biosynthesis</keyword>
<organism evidence="13 14">
    <name type="scientific">Petrachloros mirabilis ULC683</name>
    <dbReference type="NCBI Taxonomy" id="2781853"/>
    <lineage>
        <taxon>Bacteria</taxon>
        <taxon>Bacillati</taxon>
        <taxon>Cyanobacteriota</taxon>
        <taxon>Cyanophyceae</taxon>
        <taxon>Synechococcales</taxon>
        <taxon>Petrachlorosaceae</taxon>
        <taxon>Petrachloros</taxon>
        <taxon>Petrachloros mirabilis</taxon>
    </lineage>
</organism>
<dbReference type="PANTHER" id="PTHR10192">
    <property type="entry name" value="MOLYBDOPTERIN BIOSYNTHESIS PROTEIN"/>
    <property type="match status" value="1"/>
</dbReference>
<comment type="pathway">
    <text evidence="3 11">Cofactor biosynthesis; molybdopterin biosynthesis.</text>
</comment>
<dbReference type="EC" id="2.10.1.1" evidence="11"/>
<dbReference type="InterPro" id="IPR008284">
    <property type="entry name" value="MoCF_biosynth_CS"/>
</dbReference>
<dbReference type="PROSITE" id="PS01079">
    <property type="entry name" value="MOCF_BIOSYNTHESIS_2"/>
    <property type="match status" value="1"/>
</dbReference>
<evidence type="ECO:0000259" key="12">
    <source>
        <dbReference type="SMART" id="SM00852"/>
    </source>
</evidence>
<comment type="caution">
    <text evidence="13">The sequence shown here is derived from an EMBL/GenBank/DDBJ whole genome shotgun (WGS) entry which is preliminary data.</text>
</comment>
<proteinExistence type="inferred from homology"/>
<evidence type="ECO:0000256" key="4">
    <source>
        <dbReference type="ARBA" id="ARBA00010763"/>
    </source>
</evidence>
<evidence type="ECO:0000256" key="5">
    <source>
        <dbReference type="ARBA" id="ARBA00022505"/>
    </source>
</evidence>
<keyword evidence="5 11" id="KW-0500">Molybdenum</keyword>
<dbReference type="EMBL" id="WVIC01000019">
    <property type="protein sequence ID" value="NCJ07029.1"/>
    <property type="molecule type" value="Genomic_DNA"/>
</dbReference>
<dbReference type="Gene3D" id="2.170.190.11">
    <property type="entry name" value="Molybdopterin biosynthesis moea protein, domain 3"/>
    <property type="match status" value="1"/>
</dbReference>
<dbReference type="SUPFAM" id="SSF63882">
    <property type="entry name" value="MoeA N-terminal region -like"/>
    <property type="match status" value="1"/>
</dbReference>
<evidence type="ECO:0000313" key="13">
    <source>
        <dbReference type="EMBL" id="NCJ07029.1"/>
    </source>
</evidence>
<dbReference type="NCBIfam" id="NF045515">
    <property type="entry name" value="Glp_gephyrin"/>
    <property type="match status" value="1"/>
</dbReference>
<dbReference type="FunFam" id="3.40.980.10:FF:000004">
    <property type="entry name" value="Molybdopterin molybdenumtransferase"/>
    <property type="match status" value="1"/>
</dbReference>
<dbReference type="UniPathway" id="UPA00344"/>
<dbReference type="CDD" id="cd00887">
    <property type="entry name" value="MoeA"/>
    <property type="match status" value="1"/>
</dbReference>
<dbReference type="GO" id="GO:0005829">
    <property type="term" value="C:cytosol"/>
    <property type="evidence" value="ECO:0007669"/>
    <property type="project" value="TreeGrafter"/>
</dbReference>
<evidence type="ECO:0000256" key="2">
    <source>
        <dbReference type="ARBA" id="ARBA00002901"/>
    </source>
</evidence>
<keyword evidence="6 11" id="KW-0808">Transferase</keyword>
<comment type="function">
    <text evidence="2 11">Catalyzes the insertion of molybdate into adenylated molybdopterin with the concomitant release of AMP.</text>
</comment>
<reference evidence="13" key="1">
    <citation type="submission" date="2019-12" db="EMBL/GenBank/DDBJ databases">
        <title>High-Quality draft genome sequences of three cyanobacteria isolated from the limestone walls of the Old Cathedral of Coimbra.</title>
        <authorList>
            <person name="Tiago I."/>
            <person name="Soares F."/>
            <person name="Portugal A."/>
        </authorList>
    </citation>
    <scope>NUCLEOTIDE SEQUENCE [LARGE SCALE GENOMIC DNA]</scope>
    <source>
        <strain evidence="13">C</strain>
    </source>
</reference>
<dbReference type="GO" id="GO:0006777">
    <property type="term" value="P:Mo-molybdopterin cofactor biosynthetic process"/>
    <property type="evidence" value="ECO:0007669"/>
    <property type="project" value="UniProtKB-UniRule"/>
</dbReference>
<dbReference type="SMART" id="SM00852">
    <property type="entry name" value="MoCF_biosynth"/>
    <property type="match status" value="1"/>
</dbReference>
<dbReference type="GO" id="GO:0061599">
    <property type="term" value="F:molybdopterin molybdotransferase activity"/>
    <property type="evidence" value="ECO:0007669"/>
    <property type="project" value="UniProtKB-UniRule"/>
</dbReference>
<comment type="cofactor">
    <cofactor evidence="1 11">
        <name>Mg(2+)</name>
        <dbReference type="ChEBI" id="CHEBI:18420"/>
    </cofactor>
</comment>
<dbReference type="RefSeq" id="WP_161825503.1">
    <property type="nucleotide sequence ID" value="NZ_WVIC01000019.1"/>
</dbReference>
<name>A0A8K2A8B1_9CYAN</name>
<comment type="catalytic activity">
    <reaction evidence="10">
        <text>adenylyl-molybdopterin + molybdate = Mo-molybdopterin + AMP + H(+)</text>
        <dbReference type="Rhea" id="RHEA:35047"/>
        <dbReference type="ChEBI" id="CHEBI:15378"/>
        <dbReference type="ChEBI" id="CHEBI:36264"/>
        <dbReference type="ChEBI" id="CHEBI:62727"/>
        <dbReference type="ChEBI" id="CHEBI:71302"/>
        <dbReference type="ChEBI" id="CHEBI:456215"/>
        <dbReference type="EC" id="2.10.1.1"/>
    </reaction>
</comment>
<dbReference type="Pfam" id="PF03454">
    <property type="entry name" value="MoeA_C"/>
    <property type="match status" value="1"/>
</dbReference>
<dbReference type="NCBIfam" id="TIGR00177">
    <property type="entry name" value="molyb_syn"/>
    <property type="match status" value="1"/>
</dbReference>
<dbReference type="SUPFAM" id="SSF63867">
    <property type="entry name" value="MoeA C-terminal domain-like"/>
    <property type="match status" value="1"/>
</dbReference>
<keyword evidence="14" id="KW-1185">Reference proteome</keyword>
<dbReference type="Gene3D" id="3.40.980.10">
    <property type="entry name" value="MoaB/Mog-like domain"/>
    <property type="match status" value="1"/>
</dbReference>
<evidence type="ECO:0000256" key="8">
    <source>
        <dbReference type="ARBA" id="ARBA00022842"/>
    </source>
</evidence>
<dbReference type="InterPro" id="IPR036425">
    <property type="entry name" value="MoaB/Mog-like_dom_sf"/>
</dbReference>
<dbReference type="Pfam" id="PF03453">
    <property type="entry name" value="MoeA_N"/>
    <property type="match status" value="1"/>
</dbReference>
<gene>
    <name evidence="13" type="ORF">GS597_11015</name>
</gene>
<feature type="domain" description="MoaB/Mog" evidence="12">
    <location>
        <begin position="183"/>
        <end position="328"/>
    </location>
</feature>
<dbReference type="Gene3D" id="2.40.340.10">
    <property type="entry name" value="MoeA, C-terminal, domain IV"/>
    <property type="match status" value="1"/>
</dbReference>
<dbReference type="InterPro" id="IPR005111">
    <property type="entry name" value="MoeA_C_domain_IV"/>
</dbReference>
<dbReference type="InterPro" id="IPR001453">
    <property type="entry name" value="MoaB/Mog_dom"/>
</dbReference>
<dbReference type="PANTHER" id="PTHR10192:SF5">
    <property type="entry name" value="GEPHYRIN"/>
    <property type="match status" value="1"/>
</dbReference>
<dbReference type="InterPro" id="IPR038987">
    <property type="entry name" value="MoeA-like"/>
</dbReference>
<keyword evidence="7 11" id="KW-0479">Metal-binding</keyword>
<dbReference type="Gene3D" id="3.90.105.10">
    <property type="entry name" value="Molybdopterin biosynthesis moea protein, domain 2"/>
    <property type="match status" value="1"/>
</dbReference>
<evidence type="ECO:0000256" key="9">
    <source>
        <dbReference type="ARBA" id="ARBA00023150"/>
    </source>
</evidence>
<evidence type="ECO:0000256" key="6">
    <source>
        <dbReference type="ARBA" id="ARBA00022679"/>
    </source>
</evidence>
<dbReference type="AlphaFoldDB" id="A0A8K2A8B1"/>
<keyword evidence="8 11" id="KW-0460">Magnesium</keyword>
<accession>A0A8K2A8B1</accession>
<evidence type="ECO:0000256" key="11">
    <source>
        <dbReference type="RuleBase" id="RU365090"/>
    </source>
</evidence>
<dbReference type="InterPro" id="IPR036135">
    <property type="entry name" value="MoeA_linker/N_sf"/>
</dbReference>